<evidence type="ECO:0000256" key="1">
    <source>
        <dbReference type="SAM" id="MobiDB-lite"/>
    </source>
</evidence>
<keyword evidence="2" id="KW-0812">Transmembrane</keyword>
<evidence type="ECO:0000313" key="3">
    <source>
        <dbReference type="EMBL" id="GMK54036.1"/>
    </source>
</evidence>
<comment type="caution">
    <text evidence="3">The sequence shown here is derived from an EMBL/GenBank/DDBJ whole genome shotgun (WGS) entry which is preliminary data.</text>
</comment>
<dbReference type="AlphaFoldDB" id="A0AAD3Y8B5"/>
<organism evidence="3 4">
    <name type="scientific">Cutaneotrichosporon spelunceum</name>
    <dbReference type="NCBI Taxonomy" id="1672016"/>
    <lineage>
        <taxon>Eukaryota</taxon>
        <taxon>Fungi</taxon>
        <taxon>Dikarya</taxon>
        <taxon>Basidiomycota</taxon>
        <taxon>Agaricomycotina</taxon>
        <taxon>Tremellomycetes</taxon>
        <taxon>Trichosporonales</taxon>
        <taxon>Trichosporonaceae</taxon>
        <taxon>Cutaneotrichosporon</taxon>
    </lineage>
</organism>
<reference evidence="3" key="1">
    <citation type="journal article" date="2023" name="BMC Genomics">
        <title>Chromosome-level genome assemblies of Cutaneotrichosporon spp. (Trichosporonales, Basidiomycota) reveal imbalanced evolution between nucleotide sequences and chromosome synteny.</title>
        <authorList>
            <person name="Kobayashi Y."/>
            <person name="Kayamori A."/>
            <person name="Aoki K."/>
            <person name="Shiwa Y."/>
            <person name="Matsutani M."/>
            <person name="Fujita N."/>
            <person name="Sugita T."/>
            <person name="Iwasaki W."/>
            <person name="Tanaka N."/>
            <person name="Takashima M."/>
        </authorList>
    </citation>
    <scope>NUCLEOTIDE SEQUENCE</scope>
    <source>
        <strain evidence="3">HIS016</strain>
    </source>
</reference>
<feature type="transmembrane region" description="Helical" evidence="2">
    <location>
        <begin position="14"/>
        <end position="34"/>
    </location>
</feature>
<reference evidence="3" key="2">
    <citation type="submission" date="2023-06" db="EMBL/GenBank/DDBJ databases">
        <authorList>
            <person name="Kobayashi Y."/>
            <person name="Kayamori A."/>
            <person name="Aoki K."/>
            <person name="Shiwa Y."/>
            <person name="Fujita N."/>
            <person name="Sugita T."/>
            <person name="Iwasaki W."/>
            <person name="Tanaka N."/>
            <person name="Takashima M."/>
        </authorList>
    </citation>
    <scope>NUCLEOTIDE SEQUENCE</scope>
    <source>
        <strain evidence="3">HIS016</strain>
    </source>
</reference>
<feature type="transmembrane region" description="Helical" evidence="2">
    <location>
        <begin position="46"/>
        <end position="68"/>
    </location>
</feature>
<gene>
    <name evidence="3" type="ORF">CspeluHIS016_0106220</name>
</gene>
<evidence type="ECO:0000313" key="4">
    <source>
        <dbReference type="Proteomes" id="UP001222932"/>
    </source>
</evidence>
<protein>
    <recommendedName>
        <fullName evidence="5">TLC domain-containing protein</fullName>
    </recommendedName>
</protein>
<feature type="transmembrane region" description="Helical" evidence="2">
    <location>
        <begin position="200"/>
        <end position="219"/>
    </location>
</feature>
<dbReference type="EMBL" id="BTCM01000001">
    <property type="protein sequence ID" value="GMK54036.1"/>
    <property type="molecule type" value="Genomic_DNA"/>
</dbReference>
<evidence type="ECO:0008006" key="5">
    <source>
        <dbReference type="Google" id="ProtNLM"/>
    </source>
</evidence>
<dbReference type="Proteomes" id="UP001222932">
    <property type="component" value="Unassembled WGS sequence"/>
</dbReference>
<feature type="transmembrane region" description="Helical" evidence="2">
    <location>
        <begin position="169"/>
        <end position="188"/>
    </location>
</feature>
<feature type="region of interest" description="Disordered" evidence="1">
    <location>
        <begin position="260"/>
        <end position="286"/>
    </location>
</feature>
<feature type="transmembrane region" description="Helical" evidence="2">
    <location>
        <begin position="123"/>
        <end position="149"/>
    </location>
</feature>
<proteinExistence type="predicted"/>
<accession>A0AAD3Y8B5</accession>
<keyword evidence="4" id="KW-1185">Reference proteome</keyword>
<feature type="transmembrane region" description="Helical" evidence="2">
    <location>
        <begin position="88"/>
        <end position="108"/>
    </location>
</feature>
<evidence type="ECO:0000256" key="2">
    <source>
        <dbReference type="SAM" id="Phobius"/>
    </source>
</evidence>
<keyword evidence="2" id="KW-1133">Transmembrane helix</keyword>
<keyword evidence="2" id="KW-0472">Membrane</keyword>
<sequence>MPVLPDALERARELPLGITLPAPFFLGMVAWYNLVAPRWTSERKRAYVLSCLSALTMTLASLPFLYAYVSGGILALWTAGQEGWTKTLQDIAVAWFGTYLLVIGYVAYKNEVGMLTGWIHHSVYLVLMVYCARTPPMSCIFLLAAVMELPTFDLGLSSLFPQVRSDERFLALMMTTRIMFNAWILVDFTRPTSRAITGGSLVPTVMLALALALHVSWMHGGVTGYLRRRTKVATDAKVAQQAADVVVASGEDTPFLVPATPALDPMTPSLSPTTPDESPLVTPRTPGQAATSIRDNFFPNIPIPTMPNLPIPAIPTLSDMAAALPQAKANLNQLQFGLTEAVNRRWEEQREKLAAHRGALAARGEALLRRRRWESGEDDE</sequence>
<name>A0AAD3Y8B5_9TREE</name>